<reference evidence="2 3" key="1">
    <citation type="submission" date="2020-08" db="EMBL/GenBank/DDBJ databases">
        <title>Genomic Encyclopedia of Type Strains, Phase IV (KMG-IV): sequencing the most valuable type-strain genomes for metagenomic binning, comparative biology and taxonomic classification.</title>
        <authorList>
            <person name="Goeker M."/>
        </authorList>
    </citation>
    <scope>NUCLEOTIDE SEQUENCE [LARGE SCALE GENOMIC DNA]</scope>
    <source>
        <strain evidence="2 3">DSM 21255</strain>
    </source>
</reference>
<accession>A0A841R211</accession>
<dbReference type="OrthoDB" id="1627649at2"/>
<dbReference type="Proteomes" id="UP000591941">
    <property type="component" value="Unassembled WGS sequence"/>
</dbReference>
<evidence type="ECO:0000313" key="3">
    <source>
        <dbReference type="Proteomes" id="UP000591941"/>
    </source>
</evidence>
<protein>
    <recommendedName>
        <fullName evidence="1">Helix-turn-helix domain-containing protein</fullName>
    </recommendedName>
</protein>
<comment type="caution">
    <text evidence="2">The sequence shown here is derived from an EMBL/GenBank/DDBJ whole genome shotgun (WGS) entry which is preliminary data.</text>
</comment>
<dbReference type="AlphaFoldDB" id="A0A841R211"/>
<dbReference type="Pfam" id="PF20038">
    <property type="entry name" value="HTH_59"/>
    <property type="match status" value="1"/>
</dbReference>
<proteinExistence type="predicted"/>
<organism evidence="2 3">
    <name type="scientific">Negativicoccus succinicivorans</name>
    <dbReference type="NCBI Taxonomy" id="620903"/>
    <lineage>
        <taxon>Bacteria</taxon>
        <taxon>Bacillati</taxon>
        <taxon>Bacillota</taxon>
        <taxon>Negativicutes</taxon>
        <taxon>Veillonellales</taxon>
        <taxon>Veillonellaceae</taxon>
        <taxon>Negativicoccus</taxon>
    </lineage>
</organism>
<name>A0A841R211_9FIRM</name>
<feature type="domain" description="Helix-turn-helix" evidence="1">
    <location>
        <begin position="1"/>
        <end position="72"/>
    </location>
</feature>
<sequence>MQDALTEVMTLMEAAVRWEVPASTLRHYAGGYRRPDGTLVEPIFTATETRKSEGTVLITQSAMERVFGAEKNAQQHYEQTALFE</sequence>
<evidence type="ECO:0000313" key="2">
    <source>
        <dbReference type="EMBL" id="MBB6477793.1"/>
    </source>
</evidence>
<keyword evidence="3" id="KW-1185">Reference proteome</keyword>
<dbReference type="RefSeq" id="WP_024048441.1">
    <property type="nucleotide sequence ID" value="NZ_CABWNB010000002.1"/>
</dbReference>
<gene>
    <name evidence="2" type="ORF">HNR45_000826</name>
</gene>
<dbReference type="InterPro" id="IPR045403">
    <property type="entry name" value="HTH_59_Firmicutes_type"/>
</dbReference>
<evidence type="ECO:0000259" key="1">
    <source>
        <dbReference type="Pfam" id="PF20038"/>
    </source>
</evidence>
<dbReference type="EMBL" id="JACHHI010000003">
    <property type="protein sequence ID" value="MBB6477793.1"/>
    <property type="molecule type" value="Genomic_DNA"/>
</dbReference>
<dbReference type="GeneID" id="93486108"/>